<dbReference type="Proteomes" id="UP000747542">
    <property type="component" value="Unassembled WGS sequence"/>
</dbReference>
<feature type="non-terminal residue" evidence="1">
    <location>
        <position position="224"/>
    </location>
</feature>
<dbReference type="EMBL" id="JAHLQT010044612">
    <property type="protein sequence ID" value="KAG7154294.1"/>
    <property type="molecule type" value="Genomic_DNA"/>
</dbReference>
<gene>
    <name evidence="1" type="primary">gl-L4</name>
    <name evidence="1" type="ORF">Hamer_G022137</name>
</gene>
<organism evidence="1 2">
    <name type="scientific">Homarus americanus</name>
    <name type="common">American lobster</name>
    <dbReference type="NCBI Taxonomy" id="6706"/>
    <lineage>
        <taxon>Eukaryota</taxon>
        <taxon>Metazoa</taxon>
        <taxon>Ecdysozoa</taxon>
        <taxon>Arthropoda</taxon>
        <taxon>Crustacea</taxon>
        <taxon>Multicrustacea</taxon>
        <taxon>Malacostraca</taxon>
        <taxon>Eumalacostraca</taxon>
        <taxon>Eucarida</taxon>
        <taxon>Decapoda</taxon>
        <taxon>Pleocyemata</taxon>
        <taxon>Astacidea</taxon>
        <taxon>Nephropoidea</taxon>
        <taxon>Nephropidae</taxon>
        <taxon>Homarus</taxon>
    </lineage>
</organism>
<name>A0A8J5MK18_HOMAM</name>
<comment type="caution">
    <text evidence="1">The sequence shown here is derived from an EMBL/GenBank/DDBJ whole genome shotgun (WGS) entry which is preliminary data.</text>
</comment>
<proteinExistence type="predicted"/>
<evidence type="ECO:0000313" key="1">
    <source>
        <dbReference type="EMBL" id="KAG7154294.1"/>
    </source>
</evidence>
<dbReference type="AlphaFoldDB" id="A0A8J5MK18"/>
<reference evidence="1" key="1">
    <citation type="journal article" date="2021" name="Sci. Adv.">
        <title>The American lobster genome reveals insights on longevity, neural, and immune adaptations.</title>
        <authorList>
            <person name="Polinski J.M."/>
            <person name="Zimin A.V."/>
            <person name="Clark K.F."/>
            <person name="Kohn A.B."/>
            <person name="Sadowski N."/>
            <person name="Timp W."/>
            <person name="Ptitsyn A."/>
            <person name="Khanna P."/>
            <person name="Romanova D.Y."/>
            <person name="Williams P."/>
            <person name="Greenwood S.J."/>
            <person name="Moroz L.L."/>
            <person name="Walt D.R."/>
            <person name="Bodnar A.G."/>
        </authorList>
    </citation>
    <scope>NUCLEOTIDE SEQUENCE</scope>
    <source>
        <strain evidence="1">GMGI-L3</strain>
    </source>
</reference>
<protein>
    <submittedName>
        <fullName evidence="1">Putative glass-like 4</fullName>
    </submittedName>
</protein>
<keyword evidence="2" id="KW-1185">Reference proteome</keyword>
<sequence length="224" mass="24031">TLPSMMGSMSAGSCYATGSYQDAASAYSSPAPPHVFPAMSVNVSMNMTMGVSNVNMGYSPEQSLQHQWSTSCSGPQGSSISPVGGVGYPQHSAPGLVSPLPMSYSITITLLPTQPPSLSLSVSGSCSQGYGVGSYSWSGDLRPDHHTMPSFDRDLCLRSPPIRPRPGSPCIPPYHNTTPTSQSPFSPHWLLHVVSFRRAIITYAERLTKTTQCRGRDDHVQRLQ</sequence>
<evidence type="ECO:0000313" key="2">
    <source>
        <dbReference type="Proteomes" id="UP000747542"/>
    </source>
</evidence>
<accession>A0A8J5MK18</accession>